<evidence type="ECO:0000313" key="4">
    <source>
        <dbReference type="Proteomes" id="UP000077164"/>
    </source>
</evidence>
<dbReference type="InterPro" id="IPR027417">
    <property type="entry name" value="P-loop_NTPase"/>
</dbReference>
<dbReference type="InterPro" id="IPR041685">
    <property type="entry name" value="AAA_GajA/Old/RecF-like"/>
</dbReference>
<feature type="domain" description="DUF3696" evidence="1">
    <location>
        <begin position="543"/>
        <end position="588"/>
    </location>
</feature>
<proteinExistence type="predicted"/>
<dbReference type="STRING" id="249352.SAMN05444395_11141"/>
<dbReference type="OrthoDB" id="9792800at2"/>
<sequence length="601" mass="69626">MIKKIGIENFRVFKEFTEFEIRPITLLVGPNNAGKSSFTKLLLLLKNGVSKLNFNGGSHNLESFAKVTNWELNDKKIKIRFDNNLEFLDDSYFVDNYFINDMKNNGDLFQIDITNSNENLLVFKSDGTNCRLKFNIDIMFSLIYNNKLLGSTYRTIDPWETHETKLLVNFENSPNEDIINLENFEEIFRKNPERFSDSDQTNLQTPTIGTIVLKNTINKLEKNYLLYDIIINSINATAYHKEELIDLQKKEFGDIYFDGNHKLTGIPTDFNNALEYCLKRANNVVKEIIKTHFQATHGNDFIEIRETELGKLLFKIKLFDNNSEPPFRETGYQKTFFEQFSKYGSNLKSEFNKLQYISANRASQKRVLANTSDYDIDGIVVDFFNKSQKNITFLKIIFEILEIPGELSVERFENIISIVYLTINDRKVALSDVGFGFSQIIPIILKIVTLTEPKEGMKIKAKTSENCDESNEFSISFPTDEKTIIIEEPEANLHPNLQSKLADVFVEIINYYPELNFIIETHSEYMIRKLQFLTAKKSIGIDKSIIYYFNADKYVTANEPKVKPIEIRENGNLSDTFGPGFYDEATQLQFDLMKLNQEQNN</sequence>
<dbReference type="PANTHER" id="PTHR43581:SF4">
    <property type="entry name" value="ATP_GTP PHOSPHATASE"/>
    <property type="match status" value="1"/>
</dbReference>
<dbReference type="EMBL" id="LVJE01000003">
    <property type="protein sequence ID" value="OAB30562.1"/>
    <property type="molecule type" value="Genomic_DNA"/>
</dbReference>
<gene>
    <name evidence="3" type="ORF">FBFR_01830</name>
</gene>
<dbReference type="Proteomes" id="UP000077164">
    <property type="component" value="Unassembled WGS sequence"/>
</dbReference>
<keyword evidence="4" id="KW-1185">Reference proteome</keyword>
<dbReference type="RefSeq" id="WP_066076179.1">
    <property type="nucleotide sequence ID" value="NZ_FRDK01000011.1"/>
</dbReference>
<dbReference type="SUPFAM" id="SSF52540">
    <property type="entry name" value="P-loop containing nucleoside triphosphate hydrolases"/>
    <property type="match status" value="1"/>
</dbReference>
<evidence type="ECO:0000259" key="1">
    <source>
        <dbReference type="Pfam" id="PF12476"/>
    </source>
</evidence>
<dbReference type="Pfam" id="PF12476">
    <property type="entry name" value="DUF3696"/>
    <property type="match status" value="1"/>
</dbReference>
<evidence type="ECO:0000259" key="2">
    <source>
        <dbReference type="Pfam" id="PF13175"/>
    </source>
</evidence>
<accession>A0A167ZKZ6</accession>
<dbReference type="Pfam" id="PF13175">
    <property type="entry name" value="AAA_15"/>
    <property type="match status" value="1"/>
</dbReference>
<dbReference type="InterPro" id="IPR022532">
    <property type="entry name" value="DUF3696"/>
</dbReference>
<feature type="domain" description="Endonuclease GajA/Old nuclease/RecF-like AAA" evidence="2">
    <location>
        <begin position="1"/>
        <end position="527"/>
    </location>
</feature>
<dbReference type="PANTHER" id="PTHR43581">
    <property type="entry name" value="ATP/GTP PHOSPHATASE"/>
    <property type="match status" value="1"/>
</dbReference>
<evidence type="ECO:0000313" key="3">
    <source>
        <dbReference type="EMBL" id="OAB30562.1"/>
    </source>
</evidence>
<dbReference type="InterPro" id="IPR051396">
    <property type="entry name" value="Bact_Antivir_Def_Nuclease"/>
</dbReference>
<reference evidence="3 4" key="1">
    <citation type="submission" date="2016-03" db="EMBL/GenBank/DDBJ databases">
        <title>Draft genome sequence of Flavobacterium fryxellicola DSM 16209.</title>
        <authorList>
            <person name="Shin S.-K."/>
            <person name="Yi H."/>
        </authorList>
    </citation>
    <scope>NUCLEOTIDE SEQUENCE [LARGE SCALE GENOMIC DNA]</scope>
    <source>
        <strain evidence="3 4">DSM 16209</strain>
    </source>
</reference>
<dbReference type="AlphaFoldDB" id="A0A167ZKZ6"/>
<name>A0A167ZKZ6_9FLAO</name>
<dbReference type="Gene3D" id="3.40.50.300">
    <property type="entry name" value="P-loop containing nucleotide triphosphate hydrolases"/>
    <property type="match status" value="1"/>
</dbReference>
<evidence type="ECO:0008006" key="5">
    <source>
        <dbReference type="Google" id="ProtNLM"/>
    </source>
</evidence>
<organism evidence="3 4">
    <name type="scientific">Flavobacterium fryxellicola</name>
    <dbReference type="NCBI Taxonomy" id="249352"/>
    <lineage>
        <taxon>Bacteria</taxon>
        <taxon>Pseudomonadati</taxon>
        <taxon>Bacteroidota</taxon>
        <taxon>Flavobacteriia</taxon>
        <taxon>Flavobacteriales</taxon>
        <taxon>Flavobacteriaceae</taxon>
        <taxon>Flavobacterium</taxon>
    </lineage>
</organism>
<protein>
    <recommendedName>
        <fullName evidence="5">AAA domain-containing protein</fullName>
    </recommendedName>
</protein>
<comment type="caution">
    <text evidence="3">The sequence shown here is derived from an EMBL/GenBank/DDBJ whole genome shotgun (WGS) entry which is preliminary data.</text>
</comment>